<dbReference type="OrthoDB" id="2397870at2759"/>
<proteinExistence type="predicted"/>
<evidence type="ECO:0000313" key="2">
    <source>
        <dbReference type="Proteomes" id="UP000707451"/>
    </source>
</evidence>
<dbReference type="Proteomes" id="UP000707451">
    <property type="component" value="Unassembled WGS sequence"/>
</dbReference>
<sequence length="350" mass="39836">MEPDLTLVPALPLPVTIDKETQAKMIEEDLDIRDPLTRECVEQTILASFERLEASIAAMGEPQRDLDNDLDVKPDPVKLELLKLEERVFEGGRASFRDLLARDEYIIAAAKCYGIAPNDRIKDIIEADLHRVQFTIKLDRVPSVARDRIRGGISGKAHAPQKVSIKRFCPAKIVATETLKGIKAGTLVIDLYYHHAHDLASLENIGTRQRSDRIKATVKSLLLQGSSIKNVMERLKMKYARFMEVIRGNDQRLSQDDFVTYEDVYNIWYNIYNEMTRKDPDLGLLALAPQVDQGQQDLQQDLQEEEEPVPGHGLSYYLDRIISLETLRDKSQTIPHESQLCALLDRFLTI</sequence>
<dbReference type="AlphaFoldDB" id="A0A9P7XZD0"/>
<reference evidence="1" key="1">
    <citation type="submission" date="2021-06" db="EMBL/GenBank/DDBJ databases">
        <title>Genome Sequence of Mortierella hyaline Strain SCG-10, a Cold-Adapted, Nitrate-Reducing Fungus Isolated from Soil in Minnesota, USA.</title>
        <authorList>
            <person name="Aldossari N."/>
        </authorList>
    </citation>
    <scope>NUCLEOTIDE SEQUENCE</scope>
    <source>
        <strain evidence="1">SCG-10</strain>
    </source>
</reference>
<name>A0A9P7XZD0_9FUNG</name>
<gene>
    <name evidence="1" type="ORF">KI688_009873</name>
</gene>
<keyword evidence="2" id="KW-1185">Reference proteome</keyword>
<evidence type="ECO:0000313" key="1">
    <source>
        <dbReference type="EMBL" id="KAG9068983.1"/>
    </source>
</evidence>
<accession>A0A9P7XZD0</accession>
<dbReference type="EMBL" id="JAHRHY010000005">
    <property type="protein sequence ID" value="KAG9068983.1"/>
    <property type="molecule type" value="Genomic_DNA"/>
</dbReference>
<organism evidence="1 2">
    <name type="scientific">Linnemannia hyalina</name>
    <dbReference type="NCBI Taxonomy" id="64524"/>
    <lineage>
        <taxon>Eukaryota</taxon>
        <taxon>Fungi</taxon>
        <taxon>Fungi incertae sedis</taxon>
        <taxon>Mucoromycota</taxon>
        <taxon>Mortierellomycotina</taxon>
        <taxon>Mortierellomycetes</taxon>
        <taxon>Mortierellales</taxon>
        <taxon>Mortierellaceae</taxon>
        <taxon>Linnemannia</taxon>
    </lineage>
</organism>
<protein>
    <submittedName>
        <fullName evidence="1">Uncharacterized protein</fullName>
    </submittedName>
</protein>
<comment type="caution">
    <text evidence="1">The sequence shown here is derived from an EMBL/GenBank/DDBJ whole genome shotgun (WGS) entry which is preliminary data.</text>
</comment>